<evidence type="ECO:0000256" key="3">
    <source>
        <dbReference type="ARBA" id="ARBA00022679"/>
    </source>
</evidence>
<accession>A0A182RGI7</accession>
<keyword evidence="8 9" id="KW-0012">Acyltransferase</keyword>
<feature type="region of interest" description="Disordered" evidence="11">
    <location>
        <begin position="1"/>
        <end position="22"/>
    </location>
</feature>
<dbReference type="InterPro" id="IPR014371">
    <property type="entry name" value="Oat_ACAT_DAG_ARE"/>
</dbReference>
<comment type="subcellular location">
    <subcellularLocation>
        <location evidence="1 9">Endoplasmic reticulum membrane</location>
        <topology evidence="1 9">Multi-pass membrane protein</topology>
    </subcellularLocation>
</comment>
<evidence type="ECO:0000256" key="9">
    <source>
        <dbReference type="PIRNR" id="PIRNR000439"/>
    </source>
</evidence>
<evidence type="ECO:0000256" key="6">
    <source>
        <dbReference type="ARBA" id="ARBA00022989"/>
    </source>
</evidence>
<keyword evidence="4 12" id="KW-0812">Transmembrane</keyword>
<protein>
    <recommendedName>
        <fullName evidence="9">O-acyltransferase</fullName>
    </recommendedName>
</protein>
<evidence type="ECO:0000256" key="4">
    <source>
        <dbReference type="ARBA" id="ARBA00022692"/>
    </source>
</evidence>
<keyword evidence="6 12" id="KW-1133">Transmembrane helix</keyword>
<name>A0A182RGI7_ANOFN</name>
<evidence type="ECO:0000256" key="12">
    <source>
        <dbReference type="SAM" id="Phobius"/>
    </source>
</evidence>
<dbReference type="Pfam" id="PF03062">
    <property type="entry name" value="MBOAT"/>
    <property type="match status" value="1"/>
</dbReference>
<dbReference type="PANTHER" id="PTHR10408">
    <property type="entry name" value="STEROL O-ACYLTRANSFERASE"/>
    <property type="match status" value="1"/>
</dbReference>
<dbReference type="InterPro" id="IPR004299">
    <property type="entry name" value="MBOAT_fam"/>
</dbReference>
<keyword evidence="3 9" id="KW-0808">Transferase</keyword>
<dbReference type="EnsemblMetazoa" id="AFUN005346-RA">
    <property type="protein sequence ID" value="AFUN005346-PA"/>
    <property type="gene ID" value="AFUN005346"/>
</dbReference>
<feature type="transmembrane region" description="Helical" evidence="12">
    <location>
        <begin position="508"/>
        <end position="527"/>
    </location>
</feature>
<keyword evidence="7 9" id="KW-0472">Membrane</keyword>
<comment type="similarity">
    <text evidence="2 9">Belongs to the membrane-bound acyltransferase family. Sterol o-acyltransferase subfamily.</text>
</comment>
<dbReference type="PIRSF" id="PIRSF000439">
    <property type="entry name" value="Oat_ACAT_DAG_ARE"/>
    <property type="match status" value="1"/>
</dbReference>
<evidence type="ECO:0000256" key="11">
    <source>
        <dbReference type="SAM" id="MobiDB-lite"/>
    </source>
</evidence>
<dbReference type="GO" id="GO:0008374">
    <property type="term" value="F:O-acyltransferase activity"/>
    <property type="evidence" value="ECO:0007669"/>
    <property type="project" value="InterPro"/>
</dbReference>
<evidence type="ECO:0000256" key="8">
    <source>
        <dbReference type="ARBA" id="ARBA00023315"/>
    </source>
</evidence>
<reference evidence="13" key="1">
    <citation type="submission" date="2020-05" db="UniProtKB">
        <authorList>
            <consortium name="EnsemblMetazoa"/>
        </authorList>
    </citation>
    <scope>IDENTIFICATION</scope>
    <source>
        <strain evidence="13">FUMOZ</strain>
    </source>
</reference>
<feature type="transmembrane region" description="Helical" evidence="12">
    <location>
        <begin position="454"/>
        <end position="472"/>
    </location>
</feature>
<proteinExistence type="inferred from homology"/>
<feature type="active site" evidence="10">
    <location>
        <position position="468"/>
    </location>
</feature>
<dbReference type="VEuPathDB" id="VectorBase:AFUN005346"/>
<feature type="transmembrane region" description="Helical" evidence="12">
    <location>
        <begin position="478"/>
        <end position="496"/>
    </location>
</feature>
<organism evidence="13">
    <name type="scientific">Anopheles funestus</name>
    <name type="common">African malaria mosquito</name>
    <dbReference type="NCBI Taxonomy" id="62324"/>
    <lineage>
        <taxon>Eukaryota</taxon>
        <taxon>Metazoa</taxon>
        <taxon>Ecdysozoa</taxon>
        <taxon>Arthropoda</taxon>
        <taxon>Hexapoda</taxon>
        <taxon>Insecta</taxon>
        <taxon>Pterygota</taxon>
        <taxon>Neoptera</taxon>
        <taxon>Endopterygota</taxon>
        <taxon>Diptera</taxon>
        <taxon>Nematocera</taxon>
        <taxon>Culicoidea</taxon>
        <taxon>Culicidae</taxon>
        <taxon>Anophelinae</taxon>
        <taxon>Anopheles</taxon>
    </lineage>
</organism>
<dbReference type="GO" id="GO:0005789">
    <property type="term" value="C:endoplasmic reticulum membrane"/>
    <property type="evidence" value="ECO:0007669"/>
    <property type="project" value="UniProtKB-SubCell"/>
</dbReference>
<evidence type="ECO:0000256" key="1">
    <source>
        <dbReference type="ARBA" id="ARBA00004477"/>
    </source>
</evidence>
<feature type="transmembrane region" description="Helical" evidence="12">
    <location>
        <begin position="179"/>
        <end position="200"/>
    </location>
</feature>
<evidence type="ECO:0000256" key="2">
    <source>
        <dbReference type="ARBA" id="ARBA00009010"/>
    </source>
</evidence>
<evidence type="ECO:0000256" key="10">
    <source>
        <dbReference type="PIRSR" id="PIRSR000439-1"/>
    </source>
</evidence>
<sequence length="571" mass="66258">MNDAGSENESSSIAGYNDRVPGTTVQNAINSHVQREYHVEIVKDMAIEKMKQKMHEIVDRMGKDVEKELNFAMDDMFSEVKQCNLNNYERKQLYNGKSSNGTDAQRQNSTLNGKLPIKVFRARNSLLTDMLEIRHIKTIYHIFIVMLIILFLNTVVHDFVGTGSINLGLRPIIAGFGKFHIAVMLWCCMQTSNFLLYPCFRMWAAKRNNYNPGSAGQKCWDWTAIVLFILYQWGFFFAAIASHVWFDLPPATGVAYLMEMVRFMMKSHAFVRSSAPKALTSDKNEADFESIHADTSCRLPPFSKYVYFMFAPTLVYRDDYPRTRTIRWRVVARHALEMVGTVFFLSFILERLLTPLYENFGTAQISSGNFVNSLFCSLLPGTLFSLCFFYCSLHSCMNIVAELTRFADRMFYRDWWNESTFNEYIRSWNIVVSDWLYTYLYKDCVEYVFRNCRLLAMVIVFTVSAAFHEIILSFTFRFFYPVMFVQFEFVGILLLVITQRMGKDTGNFLLWLALAIGNGLHLSLYSMEYYARRNCPDVGKSLVDYLVPVSWFCNGISHNPNWTITAPWNLQ</sequence>
<feature type="transmembrane region" description="Helical" evidence="12">
    <location>
        <begin position="330"/>
        <end position="349"/>
    </location>
</feature>
<keyword evidence="5 9" id="KW-0256">Endoplasmic reticulum</keyword>
<feature type="transmembrane region" description="Helical" evidence="12">
    <location>
        <begin position="139"/>
        <end position="159"/>
    </location>
</feature>
<dbReference type="AlphaFoldDB" id="A0A182RGI7"/>
<feature type="compositionally biased region" description="Polar residues" evidence="11">
    <location>
        <begin position="1"/>
        <end position="14"/>
    </location>
</feature>
<dbReference type="VEuPathDB" id="VectorBase:AFUN2_011371"/>
<dbReference type="GO" id="GO:0008203">
    <property type="term" value="P:cholesterol metabolic process"/>
    <property type="evidence" value="ECO:0007669"/>
    <property type="project" value="TreeGrafter"/>
</dbReference>
<dbReference type="STRING" id="62324.A0A182RGI7"/>
<dbReference type="PANTHER" id="PTHR10408:SF8">
    <property type="entry name" value="O-ACYLTRANSFERASE"/>
    <property type="match status" value="1"/>
</dbReference>
<feature type="transmembrane region" description="Helical" evidence="12">
    <location>
        <begin position="220"/>
        <end position="242"/>
    </location>
</feature>
<evidence type="ECO:0000256" key="5">
    <source>
        <dbReference type="ARBA" id="ARBA00022824"/>
    </source>
</evidence>
<evidence type="ECO:0000256" key="7">
    <source>
        <dbReference type="ARBA" id="ARBA00023136"/>
    </source>
</evidence>
<evidence type="ECO:0000313" key="13">
    <source>
        <dbReference type="EnsemblMetazoa" id="AFUN005346-PA"/>
    </source>
</evidence>
<feature type="transmembrane region" description="Helical" evidence="12">
    <location>
        <begin position="369"/>
        <end position="391"/>
    </location>
</feature>